<accession>A0A1F6DA26</accession>
<comment type="caution">
    <text evidence="1">The sequence shown here is derived from an EMBL/GenBank/DDBJ whole genome shotgun (WGS) entry which is preliminary data.</text>
</comment>
<dbReference type="Pfam" id="PF06262">
    <property type="entry name" value="Zincin_1"/>
    <property type="match status" value="1"/>
</dbReference>
<dbReference type="InterPro" id="IPR010428">
    <property type="entry name" value="Zincin_1"/>
</dbReference>
<dbReference type="EMBL" id="MFLD01000042">
    <property type="protein sequence ID" value="OGG58289.1"/>
    <property type="molecule type" value="Genomic_DNA"/>
</dbReference>
<organism evidence="1 2">
    <name type="scientific">Candidatus Kaiserbacteria bacterium RIFCSPHIGHO2_02_FULL_49_16</name>
    <dbReference type="NCBI Taxonomy" id="1798490"/>
    <lineage>
        <taxon>Bacteria</taxon>
        <taxon>Candidatus Kaiseribacteriota</taxon>
    </lineage>
</organism>
<dbReference type="InterPro" id="IPR038555">
    <property type="entry name" value="Zincin_1_sf"/>
</dbReference>
<evidence type="ECO:0000313" key="1">
    <source>
        <dbReference type="EMBL" id="OGG58289.1"/>
    </source>
</evidence>
<dbReference type="CDD" id="cd12952">
    <property type="entry name" value="MMP_ACEL2062"/>
    <property type="match status" value="1"/>
</dbReference>
<dbReference type="Gene3D" id="3.30.2010.20">
    <property type="match status" value="1"/>
</dbReference>
<sequence length="133" mass="15316">MPSMEKQEFESLIEDGFALLPEWARKKIKNVEILVEDEPSREVRKREHLADDETLLGYYQGIPLSARGENYGVGATMPDTITLYQKPIEEAAEEDGVPVARVVADTIWHEFAHHFGMDEHVVHERERERGKKT</sequence>
<dbReference type="AlphaFoldDB" id="A0A1F6DA26"/>
<name>A0A1F6DA26_9BACT</name>
<protein>
    <recommendedName>
        <fullName evidence="3">Metallopeptidase family protein</fullName>
    </recommendedName>
</protein>
<proteinExistence type="predicted"/>
<evidence type="ECO:0000313" key="2">
    <source>
        <dbReference type="Proteomes" id="UP000178042"/>
    </source>
</evidence>
<evidence type="ECO:0008006" key="3">
    <source>
        <dbReference type="Google" id="ProtNLM"/>
    </source>
</evidence>
<reference evidence="1 2" key="1">
    <citation type="journal article" date="2016" name="Nat. Commun.">
        <title>Thousands of microbial genomes shed light on interconnected biogeochemical processes in an aquifer system.</title>
        <authorList>
            <person name="Anantharaman K."/>
            <person name="Brown C.T."/>
            <person name="Hug L.A."/>
            <person name="Sharon I."/>
            <person name="Castelle C.J."/>
            <person name="Probst A.J."/>
            <person name="Thomas B.C."/>
            <person name="Singh A."/>
            <person name="Wilkins M.J."/>
            <person name="Karaoz U."/>
            <person name="Brodie E.L."/>
            <person name="Williams K.H."/>
            <person name="Hubbard S.S."/>
            <person name="Banfield J.F."/>
        </authorList>
    </citation>
    <scope>NUCLEOTIDE SEQUENCE [LARGE SCALE GENOMIC DNA]</scope>
</reference>
<dbReference type="Proteomes" id="UP000178042">
    <property type="component" value="Unassembled WGS sequence"/>
</dbReference>
<dbReference type="SUPFAM" id="SSF55486">
    <property type="entry name" value="Metalloproteases ('zincins'), catalytic domain"/>
    <property type="match status" value="1"/>
</dbReference>
<gene>
    <name evidence="1" type="ORF">A3C86_03565</name>
</gene>